<protein>
    <submittedName>
        <fullName evidence="1">Uncharacterized protein</fullName>
    </submittedName>
</protein>
<organism evidence="1">
    <name type="scientific">Fervidobacterium thailandense</name>
    <dbReference type="NCBI Taxonomy" id="1008305"/>
    <lineage>
        <taxon>Bacteria</taxon>
        <taxon>Thermotogati</taxon>
        <taxon>Thermotogota</taxon>
        <taxon>Thermotogae</taxon>
        <taxon>Thermotogales</taxon>
        <taxon>Fervidobacteriaceae</taxon>
        <taxon>Fervidobacterium</taxon>
    </lineage>
</organism>
<proteinExistence type="predicted"/>
<accession>A0A7C5VNY5</accession>
<sequence>MEKTKKSVILNYMYEASPLYESSKNENTYFKSWRLVYKPSRFKNAHKQIQEVGELIENFLDKVLLKDGNKLYSHIYGCARWVEFLTRKEGGKEER</sequence>
<name>A0A7C5VNY5_9BACT</name>
<dbReference type="EMBL" id="DSZY01000013">
    <property type="protein sequence ID" value="HGU40062.1"/>
    <property type="molecule type" value="Genomic_DNA"/>
</dbReference>
<comment type="caution">
    <text evidence="1">The sequence shown here is derived from an EMBL/GenBank/DDBJ whole genome shotgun (WGS) entry which is preliminary data.</text>
</comment>
<evidence type="ECO:0000313" key="1">
    <source>
        <dbReference type="EMBL" id="HGU40062.1"/>
    </source>
</evidence>
<gene>
    <name evidence="1" type="ORF">ENT77_02560</name>
</gene>
<dbReference type="AlphaFoldDB" id="A0A7C5VNY5"/>
<reference evidence="1" key="1">
    <citation type="journal article" date="2020" name="mSystems">
        <title>Genome- and Community-Level Interaction Insights into Carbon Utilization and Element Cycling Functions of Hydrothermarchaeota in Hydrothermal Sediment.</title>
        <authorList>
            <person name="Zhou Z."/>
            <person name="Liu Y."/>
            <person name="Xu W."/>
            <person name="Pan J."/>
            <person name="Luo Z.H."/>
            <person name="Li M."/>
        </authorList>
    </citation>
    <scope>NUCLEOTIDE SEQUENCE [LARGE SCALE GENOMIC DNA]</scope>
    <source>
        <strain evidence="1">SpSt-609</strain>
    </source>
</reference>